<organism evidence="2 3">
    <name type="scientific">Symbiochloris irregularis</name>
    <dbReference type="NCBI Taxonomy" id="706552"/>
    <lineage>
        <taxon>Eukaryota</taxon>
        <taxon>Viridiplantae</taxon>
        <taxon>Chlorophyta</taxon>
        <taxon>core chlorophytes</taxon>
        <taxon>Trebouxiophyceae</taxon>
        <taxon>Trebouxiales</taxon>
        <taxon>Trebouxiaceae</taxon>
        <taxon>Symbiochloris</taxon>
    </lineage>
</organism>
<protein>
    <recommendedName>
        <fullName evidence="4">Cilia- and flagella-associated protein 126</fullName>
    </recommendedName>
</protein>
<dbReference type="InterPro" id="IPR038797">
    <property type="entry name" value="Fltp"/>
</dbReference>
<comment type="caution">
    <text evidence="2">The sequence shown here is derived from an EMBL/GenBank/DDBJ whole genome shotgun (WGS) entry which is preliminary data.</text>
</comment>
<reference evidence="2 3" key="1">
    <citation type="journal article" date="2024" name="Nat. Commun.">
        <title>Phylogenomics reveals the evolutionary origins of lichenization in chlorophyte algae.</title>
        <authorList>
            <person name="Puginier C."/>
            <person name="Libourel C."/>
            <person name="Otte J."/>
            <person name="Skaloud P."/>
            <person name="Haon M."/>
            <person name="Grisel S."/>
            <person name="Petersen M."/>
            <person name="Berrin J.G."/>
            <person name="Delaux P.M."/>
            <person name="Dal Grande F."/>
            <person name="Keller J."/>
        </authorList>
    </citation>
    <scope>NUCLEOTIDE SEQUENCE [LARGE SCALE GENOMIC DNA]</scope>
    <source>
        <strain evidence="2 3">SAG 2036</strain>
    </source>
</reference>
<proteinExistence type="predicted"/>
<feature type="region of interest" description="Disordered" evidence="1">
    <location>
        <begin position="25"/>
        <end position="57"/>
    </location>
</feature>
<sequence>MASIFPANQYNKAFRATRLSNWERPAEDKELKTSVSAGTLRARSGRTETIVDESGHLLNPTRKIPAAFTHNLEECQKSSARWPRENPAIQTGGAATMGSKGVTKPYYFDNGLKEQKRFG</sequence>
<evidence type="ECO:0000256" key="1">
    <source>
        <dbReference type="SAM" id="MobiDB-lite"/>
    </source>
</evidence>
<name>A0AAW1PDB9_9CHLO</name>
<dbReference type="AlphaFoldDB" id="A0AAW1PDB9"/>
<accession>A0AAW1PDB9</accession>
<dbReference type="Pfam" id="PF22611">
    <property type="entry name" value="CFAP126"/>
    <property type="match status" value="1"/>
</dbReference>
<dbReference type="Proteomes" id="UP001465755">
    <property type="component" value="Unassembled WGS sequence"/>
</dbReference>
<dbReference type="EMBL" id="JALJOQ010000030">
    <property type="protein sequence ID" value="KAK9807456.1"/>
    <property type="molecule type" value="Genomic_DNA"/>
</dbReference>
<evidence type="ECO:0000313" key="2">
    <source>
        <dbReference type="EMBL" id="KAK9807456.1"/>
    </source>
</evidence>
<gene>
    <name evidence="2" type="ORF">WJX73_009311</name>
</gene>
<feature type="region of interest" description="Disordered" evidence="1">
    <location>
        <begin position="77"/>
        <end position="97"/>
    </location>
</feature>
<evidence type="ECO:0008006" key="4">
    <source>
        <dbReference type="Google" id="ProtNLM"/>
    </source>
</evidence>
<keyword evidence="3" id="KW-1185">Reference proteome</keyword>
<evidence type="ECO:0000313" key="3">
    <source>
        <dbReference type="Proteomes" id="UP001465755"/>
    </source>
</evidence>